<accession>A0A1I7TMM4</accession>
<organism evidence="2 3">
    <name type="scientific">Caenorhabditis tropicalis</name>
    <dbReference type="NCBI Taxonomy" id="1561998"/>
    <lineage>
        <taxon>Eukaryota</taxon>
        <taxon>Metazoa</taxon>
        <taxon>Ecdysozoa</taxon>
        <taxon>Nematoda</taxon>
        <taxon>Chromadorea</taxon>
        <taxon>Rhabditida</taxon>
        <taxon>Rhabditina</taxon>
        <taxon>Rhabditomorpha</taxon>
        <taxon>Rhabditoidea</taxon>
        <taxon>Rhabditidae</taxon>
        <taxon>Peloderinae</taxon>
        <taxon>Caenorhabditis</taxon>
    </lineage>
</organism>
<dbReference type="WBParaSite" id="Csp11.Scaffold628.g7433.t1">
    <property type="protein sequence ID" value="Csp11.Scaffold628.g7433.t1"/>
    <property type="gene ID" value="Csp11.Scaffold628.g7433"/>
</dbReference>
<proteinExistence type="predicted"/>
<keyword evidence="2" id="KW-1185">Reference proteome</keyword>
<dbReference type="Pfam" id="PF07735">
    <property type="entry name" value="FBA_2"/>
    <property type="match status" value="1"/>
</dbReference>
<feature type="domain" description="Sdz-33 F-box" evidence="1">
    <location>
        <begin position="2"/>
        <end position="46"/>
    </location>
</feature>
<protein>
    <submittedName>
        <fullName evidence="3">FBA_2 domain-containing protein</fullName>
    </submittedName>
</protein>
<evidence type="ECO:0000313" key="3">
    <source>
        <dbReference type="WBParaSite" id="Csp11.Scaffold628.g7433.t1"/>
    </source>
</evidence>
<dbReference type="Proteomes" id="UP000095282">
    <property type="component" value="Unplaced"/>
</dbReference>
<sequence>MSIHNLMEVDCGLLFIAKSRLTNEDVNLFLNQWMNGGNPKLRRLYLRLKHFILGTILNGIEGIWRDDHDWITYTSFDNLKCQFNSSFEIRRNDGTIASIVSTGRFEQQDFSVYIWPDYKGVPYPLNTNDYE</sequence>
<evidence type="ECO:0000259" key="1">
    <source>
        <dbReference type="Pfam" id="PF07735"/>
    </source>
</evidence>
<dbReference type="AlphaFoldDB" id="A0A1I7TMM4"/>
<name>A0A1I7TMM4_9PELO</name>
<dbReference type="PANTHER" id="PTHR21503">
    <property type="entry name" value="F-BOX-CONTAINING HYPOTHETICAL PROTEIN C.ELEGANS"/>
    <property type="match status" value="1"/>
</dbReference>
<evidence type="ECO:0000313" key="2">
    <source>
        <dbReference type="Proteomes" id="UP000095282"/>
    </source>
</evidence>
<dbReference type="InterPro" id="IPR012885">
    <property type="entry name" value="F-box_Sdz-33"/>
</dbReference>
<reference evidence="3" key="1">
    <citation type="submission" date="2016-11" db="UniProtKB">
        <authorList>
            <consortium name="WormBaseParasite"/>
        </authorList>
    </citation>
    <scope>IDENTIFICATION</scope>
</reference>